<dbReference type="SUPFAM" id="SSF50156">
    <property type="entry name" value="PDZ domain-like"/>
    <property type="match status" value="1"/>
</dbReference>
<evidence type="ECO:0000256" key="4">
    <source>
        <dbReference type="SAM" id="Phobius"/>
    </source>
</evidence>
<comment type="caution">
    <text evidence="6">The sequence shown here is derived from an EMBL/GenBank/DDBJ whole genome shotgun (WGS) entry which is preliminary data.</text>
</comment>
<sequence>MTEDSRGPVRASGQDDDLVAGAGFERPEPGEARSAAEGSREAAAGQGDEQGFAPPDQPRGDAASPTAPPTLLDKPAADDERARRRPGFVPYDQQDPRPDPYAWPPQGHQQPPPPTGPPVSTTPPPGVAPAGPPSGPGQGGPSGPFGQPFGAAPNWAPVPSPPSAGRGGPGVGLITVIALIVALVAGGIGAGIGVMAADDDGTVSLGTSSDSGGAQQPARPPDSVAGVAQRVLPSVVMIRVASPTGEESGGTGFIVKNGYIITNNHVVASGGQIQVVFNDKKVVPASIKGRDPSSDIAVLRPEGNHSMPPVTLGDSSKLAVGDPVIAIGSPLGLQGSVTTGIVSALNRAVPTRGEGGGESTYLNAIQTDAAINPGNSGGPLVDARGRVIGINTAIVTLGGGGITGESQGGSIGLGFAIPINQGRRVAEEIINTGTVRQAKLGVLPDPQFQGPGARIMDTPVQGHEPVTKGGAADRAGIKPGDVITAIDGRPIEGAADLIAQIRSRAPGDRVKVTYQRDGKETTVEVTLGS</sequence>
<proteinExistence type="predicted"/>
<keyword evidence="1" id="KW-0645">Protease</keyword>
<keyword evidence="4" id="KW-1133">Transmembrane helix</keyword>
<dbReference type="RefSeq" id="WP_067918450.1">
    <property type="nucleotide sequence ID" value="NZ_BSRZ01000001.1"/>
</dbReference>
<feature type="transmembrane region" description="Helical" evidence="4">
    <location>
        <begin position="171"/>
        <end position="197"/>
    </location>
</feature>
<name>A0A9W6PPJ6_9ACTN</name>
<feature type="compositionally biased region" description="Pro residues" evidence="3">
    <location>
        <begin position="110"/>
        <end position="135"/>
    </location>
</feature>
<feature type="compositionally biased region" description="Low complexity" evidence="3">
    <location>
        <begin position="144"/>
        <end position="153"/>
    </location>
</feature>
<feature type="region of interest" description="Disordered" evidence="3">
    <location>
        <begin position="1"/>
        <end position="166"/>
    </location>
</feature>
<dbReference type="SUPFAM" id="SSF50494">
    <property type="entry name" value="Trypsin-like serine proteases"/>
    <property type="match status" value="1"/>
</dbReference>
<gene>
    <name evidence="6" type="ORF">Arub01_05230</name>
</gene>
<dbReference type="InterPro" id="IPR009003">
    <property type="entry name" value="Peptidase_S1_PA"/>
</dbReference>
<dbReference type="InterPro" id="IPR036034">
    <property type="entry name" value="PDZ_sf"/>
</dbReference>
<keyword evidence="4" id="KW-0812">Transmembrane</keyword>
<dbReference type="InterPro" id="IPR051201">
    <property type="entry name" value="Chloro_Bact_Ser_Proteases"/>
</dbReference>
<evidence type="ECO:0000256" key="2">
    <source>
        <dbReference type="ARBA" id="ARBA00022801"/>
    </source>
</evidence>
<feature type="compositionally biased region" description="Polar residues" evidence="3">
    <location>
        <begin position="205"/>
        <end position="214"/>
    </location>
</feature>
<accession>A0A9W6PPJ6</accession>
<dbReference type="Pfam" id="PF13180">
    <property type="entry name" value="PDZ_2"/>
    <property type="match status" value="1"/>
</dbReference>
<protein>
    <recommendedName>
        <fullName evidence="5">PDZ domain-containing protein</fullName>
    </recommendedName>
</protein>
<dbReference type="Proteomes" id="UP001165124">
    <property type="component" value="Unassembled WGS sequence"/>
</dbReference>
<dbReference type="PRINTS" id="PR00834">
    <property type="entry name" value="PROTEASES2C"/>
</dbReference>
<dbReference type="GO" id="GO:0004252">
    <property type="term" value="F:serine-type endopeptidase activity"/>
    <property type="evidence" value="ECO:0007669"/>
    <property type="project" value="InterPro"/>
</dbReference>
<dbReference type="SMART" id="SM00228">
    <property type="entry name" value="PDZ"/>
    <property type="match status" value="1"/>
</dbReference>
<evidence type="ECO:0000256" key="3">
    <source>
        <dbReference type="SAM" id="MobiDB-lite"/>
    </source>
</evidence>
<feature type="region of interest" description="Disordered" evidence="3">
    <location>
        <begin position="205"/>
        <end position="226"/>
    </location>
</feature>
<dbReference type="GO" id="GO:0006508">
    <property type="term" value="P:proteolysis"/>
    <property type="evidence" value="ECO:0007669"/>
    <property type="project" value="UniProtKB-KW"/>
</dbReference>
<dbReference type="Gene3D" id="2.30.42.10">
    <property type="match status" value="1"/>
</dbReference>
<dbReference type="Pfam" id="PF13365">
    <property type="entry name" value="Trypsin_2"/>
    <property type="match status" value="1"/>
</dbReference>
<keyword evidence="7" id="KW-1185">Reference proteome</keyword>
<evidence type="ECO:0000313" key="7">
    <source>
        <dbReference type="Proteomes" id="UP001165124"/>
    </source>
</evidence>
<dbReference type="Gene3D" id="2.40.10.120">
    <property type="match status" value="1"/>
</dbReference>
<keyword evidence="2" id="KW-0378">Hydrolase</keyword>
<feature type="compositionally biased region" description="Low complexity" evidence="3">
    <location>
        <begin position="32"/>
        <end position="45"/>
    </location>
</feature>
<dbReference type="AlphaFoldDB" id="A0A9W6PPJ6"/>
<evidence type="ECO:0000256" key="1">
    <source>
        <dbReference type="ARBA" id="ARBA00022670"/>
    </source>
</evidence>
<dbReference type="PANTHER" id="PTHR43343:SF3">
    <property type="entry name" value="PROTEASE DO-LIKE 8, CHLOROPLASTIC"/>
    <property type="match status" value="1"/>
</dbReference>
<reference evidence="6" key="1">
    <citation type="submission" date="2023-02" db="EMBL/GenBank/DDBJ databases">
        <title>Actinomadura rubrobrunea NBRC 14622.</title>
        <authorList>
            <person name="Ichikawa N."/>
            <person name="Sato H."/>
            <person name="Tonouchi N."/>
        </authorList>
    </citation>
    <scope>NUCLEOTIDE SEQUENCE</scope>
    <source>
        <strain evidence="6">NBRC 14622</strain>
    </source>
</reference>
<dbReference type="EMBL" id="BSRZ01000001">
    <property type="protein sequence ID" value="GLW62279.1"/>
    <property type="molecule type" value="Genomic_DNA"/>
</dbReference>
<evidence type="ECO:0000313" key="6">
    <source>
        <dbReference type="EMBL" id="GLW62279.1"/>
    </source>
</evidence>
<dbReference type="InterPro" id="IPR001940">
    <property type="entry name" value="Peptidase_S1C"/>
</dbReference>
<dbReference type="PROSITE" id="PS50106">
    <property type="entry name" value="PDZ"/>
    <property type="match status" value="1"/>
</dbReference>
<keyword evidence="4" id="KW-0472">Membrane</keyword>
<evidence type="ECO:0000259" key="5">
    <source>
        <dbReference type="PROSITE" id="PS50106"/>
    </source>
</evidence>
<dbReference type="InterPro" id="IPR001478">
    <property type="entry name" value="PDZ"/>
</dbReference>
<organism evidence="6 7">
    <name type="scientific">Actinomadura rubrobrunea</name>
    <dbReference type="NCBI Taxonomy" id="115335"/>
    <lineage>
        <taxon>Bacteria</taxon>
        <taxon>Bacillati</taxon>
        <taxon>Actinomycetota</taxon>
        <taxon>Actinomycetes</taxon>
        <taxon>Streptosporangiales</taxon>
        <taxon>Thermomonosporaceae</taxon>
        <taxon>Actinomadura</taxon>
    </lineage>
</organism>
<dbReference type="PANTHER" id="PTHR43343">
    <property type="entry name" value="PEPTIDASE S12"/>
    <property type="match status" value="1"/>
</dbReference>
<feature type="domain" description="PDZ" evidence="5">
    <location>
        <begin position="466"/>
        <end position="518"/>
    </location>
</feature>